<proteinExistence type="predicted"/>
<reference evidence="1 2" key="1">
    <citation type="journal article" date="2023" name="Hortic Res">
        <title>Pangenome of water caltrop reveals structural variations and asymmetric subgenome divergence after allopolyploidization.</title>
        <authorList>
            <person name="Zhang X."/>
            <person name="Chen Y."/>
            <person name="Wang L."/>
            <person name="Yuan Y."/>
            <person name="Fang M."/>
            <person name="Shi L."/>
            <person name="Lu R."/>
            <person name="Comes H.P."/>
            <person name="Ma Y."/>
            <person name="Chen Y."/>
            <person name="Huang G."/>
            <person name="Zhou Y."/>
            <person name="Zheng Z."/>
            <person name="Qiu Y."/>
        </authorList>
    </citation>
    <scope>NUCLEOTIDE SEQUENCE [LARGE SCALE GENOMIC DNA]</scope>
    <source>
        <tissue evidence="1">Roots</tissue>
    </source>
</reference>
<evidence type="ECO:0000313" key="2">
    <source>
        <dbReference type="Proteomes" id="UP001345219"/>
    </source>
</evidence>
<comment type="caution">
    <text evidence="1">The sequence shown here is derived from an EMBL/GenBank/DDBJ whole genome shotgun (WGS) entry which is preliminary data.</text>
</comment>
<evidence type="ECO:0000313" key="1">
    <source>
        <dbReference type="EMBL" id="KAK4759005.1"/>
    </source>
</evidence>
<accession>A0AAN7Q8M7</accession>
<keyword evidence="2" id="KW-1185">Reference proteome</keyword>
<evidence type="ECO:0008006" key="3">
    <source>
        <dbReference type="Google" id="ProtNLM"/>
    </source>
</evidence>
<gene>
    <name evidence="1" type="ORF">SAY87_020306</name>
</gene>
<name>A0AAN7Q8M7_9MYRT</name>
<sequence>MEDENQEGRDGSFVDYYIKENPNCSVEGARKHVMEMISDAWKDLNRECLFSPPFFKLIAQASLNIARMVPLMYAYDENGCLPKIETYMKSLMLNPLD</sequence>
<dbReference type="Proteomes" id="UP001345219">
    <property type="component" value="Chromosome 15"/>
</dbReference>
<dbReference type="AlphaFoldDB" id="A0AAN7Q8M7"/>
<protein>
    <recommendedName>
        <fullName evidence="3">Sesquiterpene synthase</fullName>
    </recommendedName>
</protein>
<dbReference type="Gene3D" id="1.10.600.10">
    <property type="entry name" value="Farnesyl Diphosphate Synthase"/>
    <property type="match status" value="1"/>
</dbReference>
<dbReference type="SUPFAM" id="SSF48576">
    <property type="entry name" value="Terpenoid synthases"/>
    <property type="match status" value="1"/>
</dbReference>
<organism evidence="1 2">
    <name type="scientific">Trapa incisa</name>
    <dbReference type="NCBI Taxonomy" id="236973"/>
    <lineage>
        <taxon>Eukaryota</taxon>
        <taxon>Viridiplantae</taxon>
        <taxon>Streptophyta</taxon>
        <taxon>Embryophyta</taxon>
        <taxon>Tracheophyta</taxon>
        <taxon>Spermatophyta</taxon>
        <taxon>Magnoliopsida</taxon>
        <taxon>eudicotyledons</taxon>
        <taxon>Gunneridae</taxon>
        <taxon>Pentapetalae</taxon>
        <taxon>rosids</taxon>
        <taxon>malvids</taxon>
        <taxon>Myrtales</taxon>
        <taxon>Lythraceae</taxon>
        <taxon>Trapa</taxon>
    </lineage>
</organism>
<dbReference type="EMBL" id="JAXIOK010000012">
    <property type="protein sequence ID" value="KAK4759005.1"/>
    <property type="molecule type" value="Genomic_DNA"/>
</dbReference>
<dbReference type="InterPro" id="IPR008949">
    <property type="entry name" value="Isoprenoid_synthase_dom_sf"/>
</dbReference>